<sequence>MLEVLSKTKLCQGAKRVLQLMARRRIDRRPEAVSYLMVSYSRAGELRRAMQLLTMMQKAGVRPNFLICNTAIHVLICKAGEGIEVFGTMQLVGITADVKTYNCLIKGYCDLNRIKDAIDLIEKMPCKGCSPDKVSYYTVIGFLCKNKRIKKVRDLMEKMVSDSNLIRDQVTYNTLILCSPSMVMLMRLIIF</sequence>
<proteinExistence type="inferred from homology"/>
<evidence type="ECO:0000313" key="4">
    <source>
        <dbReference type="EMBL" id="KAK0578756.1"/>
    </source>
</evidence>
<dbReference type="GO" id="GO:0010019">
    <property type="term" value="P:chloroplast-nucleus signaling pathway"/>
    <property type="evidence" value="ECO:0007669"/>
    <property type="project" value="TreeGrafter"/>
</dbReference>
<dbReference type="InterPro" id="IPR002885">
    <property type="entry name" value="PPR_rpt"/>
</dbReference>
<dbReference type="Pfam" id="PF13812">
    <property type="entry name" value="PPR_3"/>
    <property type="match status" value="1"/>
</dbReference>
<dbReference type="GO" id="GO:0031930">
    <property type="term" value="P:mitochondria-nucleus signaling pathway"/>
    <property type="evidence" value="ECO:0007669"/>
    <property type="project" value="TreeGrafter"/>
</dbReference>
<evidence type="ECO:0000256" key="2">
    <source>
        <dbReference type="ARBA" id="ARBA00022737"/>
    </source>
</evidence>
<reference evidence="4" key="2">
    <citation type="submission" date="2023-06" db="EMBL/GenBank/DDBJ databases">
        <authorList>
            <person name="Swenson N.G."/>
            <person name="Wegrzyn J.L."/>
            <person name="Mcevoy S.L."/>
        </authorList>
    </citation>
    <scope>NUCLEOTIDE SEQUENCE</scope>
    <source>
        <strain evidence="4">NS2018</strain>
        <tissue evidence="4">Leaf</tissue>
    </source>
</reference>
<feature type="repeat" description="PPR" evidence="3">
    <location>
        <begin position="97"/>
        <end position="131"/>
    </location>
</feature>
<evidence type="ECO:0000313" key="5">
    <source>
        <dbReference type="Proteomes" id="UP001168877"/>
    </source>
</evidence>
<organism evidence="4 5">
    <name type="scientific">Acer saccharum</name>
    <name type="common">Sugar maple</name>
    <dbReference type="NCBI Taxonomy" id="4024"/>
    <lineage>
        <taxon>Eukaryota</taxon>
        <taxon>Viridiplantae</taxon>
        <taxon>Streptophyta</taxon>
        <taxon>Embryophyta</taxon>
        <taxon>Tracheophyta</taxon>
        <taxon>Spermatophyta</taxon>
        <taxon>Magnoliopsida</taxon>
        <taxon>eudicotyledons</taxon>
        <taxon>Gunneridae</taxon>
        <taxon>Pentapetalae</taxon>
        <taxon>rosids</taxon>
        <taxon>malvids</taxon>
        <taxon>Sapindales</taxon>
        <taxon>Sapindaceae</taxon>
        <taxon>Hippocastanoideae</taxon>
        <taxon>Acereae</taxon>
        <taxon>Acer</taxon>
    </lineage>
</organism>
<dbReference type="Proteomes" id="UP001168877">
    <property type="component" value="Unassembled WGS sequence"/>
</dbReference>
<evidence type="ECO:0000256" key="3">
    <source>
        <dbReference type="PROSITE-ProRule" id="PRU00708"/>
    </source>
</evidence>
<keyword evidence="5" id="KW-1185">Reference proteome</keyword>
<dbReference type="NCBIfam" id="TIGR00756">
    <property type="entry name" value="PPR"/>
    <property type="match status" value="3"/>
</dbReference>
<protein>
    <recommendedName>
        <fullName evidence="6">Pentatricopeptide repeat-containing protein</fullName>
    </recommendedName>
</protein>
<dbReference type="InterPro" id="IPR011990">
    <property type="entry name" value="TPR-like_helical_dom_sf"/>
</dbReference>
<keyword evidence="2" id="KW-0677">Repeat</keyword>
<dbReference type="AlphaFoldDB" id="A0AA39VG28"/>
<accession>A0AA39VG28</accession>
<dbReference type="GO" id="GO:0009507">
    <property type="term" value="C:chloroplast"/>
    <property type="evidence" value="ECO:0007669"/>
    <property type="project" value="TreeGrafter"/>
</dbReference>
<reference evidence="4" key="1">
    <citation type="journal article" date="2022" name="Plant J.">
        <title>Strategies of tolerance reflected in two North American maple genomes.</title>
        <authorList>
            <person name="McEvoy S.L."/>
            <person name="Sezen U.U."/>
            <person name="Trouern-Trend A."/>
            <person name="McMahon S.M."/>
            <person name="Schaberg P.G."/>
            <person name="Yang J."/>
            <person name="Wegrzyn J.L."/>
            <person name="Swenson N.G."/>
        </authorList>
    </citation>
    <scope>NUCLEOTIDE SEQUENCE</scope>
    <source>
        <strain evidence="4">NS2018</strain>
    </source>
</reference>
<name>A0AA39VG28_ACESA</name>
<feature type="repeat" description="PPR" evidence="3">
    <location>
        <begin position="29"/>
        <end position="63"/>
    </location>
</feature>
<dbReference type="PANTHER" id="PTHR47936">
    <property type="entry name" value="PPR_LONG DOMAIN-CONTAINING PROTEIN"/>
    <property type="match status" value="1"/>
</dbReference>
<gene>
    <name evidence="4" type="ORF">LWI29_015709</name>
</gene>
<evidence type="ECO:0008006" key="6">
    <source>
        <dbReference type="Google" id="ProtNLM"/>
    </source>
</evidence>
<dbReference type="Pfam" id="PF13041">
    <property type="entry name" value="PPR_2"/>
    <property type="match status" value="1"/>
</dbReference>
<dbReference type="PANTHER" id="PTHR47936:SF1">
    <property type="entry name" value="PENTATRICOPEPTIDE REPEAT-CONTAINING PROTEIN GUN1, CHLOROPLASTIC"/>
    <property type="match status" value="1"/>
</dbReference>
<dbReference type="PROSITE" id="PS51375">
    <property type="entry name" value="PPR"/>
    <property type="match status" value="2"/>
</dbReference>
<comment type="caution">
    <text evidence="4">The sequence shown here is derived from an EMBL/GenBank/DDBJ whole genome shotgun (WGS) entry which is preliminary data.</text>
</comment>
<dbReference type="Gene3D" id="1.25.40.10">
    <property type="entry name" value="Tetratricopeptide repeat domain"/>
    <property type="match status" value="2"/>
</dbReference>
<comment type="similarity">
    <text evidence="1">Belongs to the PPR family. P subfamily.</text>
</comment>
<evidence type="ECO:0000256" key="1">
    <source>
        <dbReference type="ARBA" id="ARBA00007626"/>
    </source>
</evidence>
<dbReference type="EMBL" id="JAUESC010000385">
    <property type="protein sequence ID" value="KAK0578756.1"/>
    <property type="molecule type" value="Genomic_DNA"/>
</dbReference>